<dbReference type="InterPro" id="IPR056710">
    <property type="entry name" value="DUF7808"/>
</dbReference>
<keyword evidence="4" id="KW-1185">Reference proteome</keyword>
<protein>
    <recommendedName>
        <fullName evidence="2">DUF7808 domain-containing protein</fullName>
    </recommendedName>
</protein>
<organism evidence="3 4">
    <name type="scientific">Ditylenchus destructor</name>
    <dbReference type="NCBI Taxonomy" id="166010"/>
    <lineage>
        <taxon>Eukaryota</taxon>
        <taxon>Metazoa</taxon>
        <taxon>Ecdysozoa</taxon>
        <taxon>Nematoda</taxon>
        <taxon>Chromadorea</taxon>
        <taxon>Rhabditida</taxon>
        <taxon>Tylenchina</taxon>
        <taxon>Tylenchomorpha</taxon>
        <taxon>Sphaerularioidea</taxon>
        <taxon>Anguinidae</taxon>
        <taxon>Anguininae</taxon>
        <taxon>Ditylenchus</taxon>
    </lineage>
</organism>
<comment type="caution">
    <text evidence="3">The sequence shown here is derived from an EMBL/GenBank/DDBJ whole genome shotgun (WGS) entry which is preliminary data.</text>
</comment>
<feature type="signal peptide" evidence="1">
    <location>
        <begin position="1"/>
        <end position="18"/>
    </location>
</feature>
<evidence type="ECO:0000259" key="2">
    <source>
        <dbReference type="Pfam" id="PF25096"/>
    </source>
</evidence>
<name>A0AAD4R0F2_9BILA</name>
<feature type="domain" description="DUF7808" evidence="2">
    <location>
        <begin position="35"/>
        <end position="166"/>
    </location>
</feature>
<dbReference type="EMBL" id="JAKKPZ010000112">
    <property type="protein sequence ID" value="KAI1701727.1"/>
    <property type="molecule type" value="Genomic_DNA"/>
</dbReference>
<keyword evidence="1" id="KW-0732">Signal</keyword>
<dbReference type="AlphaFoldDB" id="A0AAD4R0F2"/>
<gene>
    <name evidence="3" type="ORF">DdX_15899</name>
</gene>
<dbReference type="Proteomes" id="UP001201812">
    <property type="component" value="Unassembled WGS sequence"/>
</dbReference>
<dbReference type="PANTHER" id="PTHR34493:SF2">
    <property type="entry name" value="SECRETED PROTEIN"/>
    <property type="match status" value="1"/>
</dbReference>
<evidence type="ECO:0000313" key="3">
    <source>
        <dbReference type="EMBL" id="KAI1701727.1"/>
    </source>
</evidence>
<evidence type="ECO:0000313" key="4">
    <source>
        <dbReference type="Proteomes" id="UP001201812"/>
    </source>
</evidence>
<accession>A0AAD4R0F2</accession>
<dbReference type="PANTHER" id="PTHR34493">
    <property type="entry name" value="PROTEIN CBG13422-RELATED"/>
    <property type="match status" value="1"/>
</dbReference>
<sequence>MFQVIIFVVLFFLHYSHQQLDEQQPKVDYNRLVEWQRRTLYCAPSPDGFRSGQCYLTVGKEGTEGVQPKLVHCRDEKIDSGKELRFGEKKTTTRTLCNIECDGADRDSVISKTPSWNRQCIRYHTYNTVQKQVVFGSLPEQTEWWLWREGDCRLSEISLEVHCGFPQ</sequence>
<reference evidence="3" key="1">
    <citation type="submission" date="2022-01" db="EMBL/GenBank/DDBJ databases">
        <title>Genome Sequence Resource for Two Populations of Ditylenchus destructor, the Migratory Endoparasitic Phytonematode.</title>
        <authorList>
            <person name="Zhang H."/>
            <person name="Lin R."/>
            <person name="Xie B."/>
        </authorList>
    </citation>
    <scope>NUCLEOTIDE SEQUENCE</scope>
    <source>
        <strain evidence="3">BazhouSP</strain>
    </source>
</reference>
<feature type="chain" id="PRO_5041989412" description="DUF7808 domain-containing protein" evidence="1">
    <location>
        <begin position="19"/>
        <end position="167"/>
    </location>
</feature>
<proteinExistence type="predicted"/>
<dbReference type="Pfam" id="PF25096">
    <property type="entry name" value="DUF7808"/>
    <property type="match status" value="1"/>
</dbReference>
<evidence type="ECO:0000256" key="1">
    <source>
        <dbReference type="SAM" id="SignalP"/>
    </source>
</evidence>